<proteinExistence type="predicted"/>
<comment type="caution">
    <text evidence="1">The sequence shown here is derived from an EMBL/GenBank/DDBJ whole genome shotgun (WGS) entry which is preliminary data.</text>
</comment>
<dbReference type="EMBL" id="JAEFBK010000012">
    <property type="protein sequence ID" value="KAG7542025.1"/>
    <property type="molecule type" value="Genomic_DNA"/>
</dbReference>
<dbReference type="Proteomes" id="UP000694240">
    <property type="component" value="Chromosome 12"/>
</dbReference>
<name>A0A8T1Y4F4_9BRAS</name>
<evidence type="ECO:0000313" key="2">
    <source>
        <dbReference type="Proteomes" id="UP000694240"/>
    </source>
</evidence>
<sequence length="316" mass="36592">MKSSTPKLCSLKYSCEEVYERMENGLCVFCEEEDTPGHQQLKHKSSRIVIMEREDDLASDVKEEAHQILETVTNPEPIVETANNSDPFIEPLERASVLQVLDSVPDFLMAHKVDSHVKEVEESSQQSTNGNDKIVAHQLFDQMPNEYQKDLTVIESSNKEVLSLSHKDARVWEPGGLPTNMDHWDWSEKEMKPYGESHQVATFLYFQMQVVKSNPAEFKTFDKTLSLEVEQNDEHEQNQVRKLISSWNNQVWEPGGVSNEQDVWKWLDKRYEHSRVMRLMQQMSNTWWSYGKMAKCLTNTQSCTGCKPINCTNIKL</sequence>
<dbReference type="AlphaFoldDB" id="A0A8T1Y4F4"/>
<reference evidence="1 2" key="1">
    <citation type="submission" date="2020-12" db="EMBL/GenBank/DDBJ databases">
        <title>Concerted genomic and epigenomic changes stabilize Arabidopsis allopolyploids.</title>
        <authorList>
            <person name="Chen Z."/>
        </authorList>
    </citation>
    <scope>NUCLEOTIDE SEQUENCE [LARGE SCALE GENOMIC DNA]</scope>
    <source>
        <strain evidence="1">Allo738</strain>
        <tissue evidence="1">Leaf</tissue>
    </source>
</reference>
<protein>
    <submittedName>
        <fullName evidence="1">Uncharacterized protein</fullName>
    </submittedName>
</protein>
<gene>
    <name evidence="1" type="ORF">ISN45_Aa07g020550</name>
</gene>
<accession>A0A8T1Y4F4</accession>
<evidence type="ECO:0000313" key="1">
    <source>
        <dbReference type="EMBL" id="KAG7542025.1"/>
    </source>
</evidence>
<keyword evidence="2" id="KW-1185">Reference proteome</keyword>
<organism evidence="1 2">
    <name type="scientific">Arabidopsis thaliana x Arabidopsis arenosa</name>
    <dbReference type="NCBI Taxonomy" id="1240361"/>
    <lineage>
        <taxon>Eukaryota</taxon>
        <taxon>Viridiplantae</taxon>
        <taxon>Streptophyta</taxon>
        <taxon>Embryophyta</taxon>
        <taxon>Tracheophyta</taxon>
        <taxon>Spermatophyta</taxon>
        <taxon>Magnoliopsida</taxon>
        <taxon>eudicotyledons</taxon>
        <taxon>Gunneridae</taxon>
        <taxon>Pentapetalae</taxon>
        <taxon>rosids</taxon>
        <taxon>malvids</taxon>
        <taxon>Brassicales</taxon>
        <taxon>Brassicaceae</taxon>
        <taxon>Camelineae</taxon>
        <taxon>Arabidopsis</taxon>
    </lineage>
</organism>